<dbReference type="PROSITE" id="PS51898">
    <property type="entry name" value="TYR_RECOMBINASE"/>
    <property type="match status" value="1"/>
</dbReference>
<evidence type="ECO:0000313" key="5">
    <source>
        <dbReference type="Proteomes" id="UP000215335"/>
    </source>
</evidence>
<dbReference type="Pfam" id="PF00589">
    <property type="entry name" value="Phage_integrase"/>
    <property type="match status" value="1"/>
</dbReference>
<sequence length="304" mass="34705">MDIMLASLTESSYKQYNSCLKKWWKFCENMKISPFESSIENILLFLTNIFESGAAHSSINCYRSAVSLLVGPEIAQDDRMKRFFKGLSKLRPSKPKYDSTWDPKIVLDYLSSLSKNEELSLKILTMKLITLFALITGHRMQTFALIKIENVLVTNKHIEIKIPDRIKTSGANRKQSCLVLPFYKKNRKICAASTLQHYLEKTKDLRSNINSLFISHKKPHKKVTSQTLSRWIKEILENSGIDTNVFTAHSTRHASTSAAKRRGIDIDTVRRTAGWTKKSNTFIKFYNLNLTVPSDAFGKAIVSS</sequence>
<dbReference type="EMBL" id="NNAY01003840">
    <property type="protein sequence ID" value="OXU18778.1"/>
    <property type="molecule type" value="Genomic_DNA"/>
</dbReference>
<dbReference type="GO" id="GO:0003677">
    <property type="term" value="F:DNA binding"/>
    <property type="evidence" value="ECO:0007669"/>
    <property type="project" value="UniProtKB-KW"/>
</dbReference>
<evidence type="ECO:0000313" key="4">
    <source>
        <dbReference type="EMBL" id="OXU18778.1"/>
    </source>
</evidence>
<dbReference type="Proteomes" id="UP000215335">
    <property type="component" value="Unassembled WGS sequence"/>
</dbReference>
<organism evidence="4 5">
    <name type="scientific">Trichomalopsis sarcophagae</name>
    <dbReference type="NCBI Taxonomy" id="543379"/>
    <lineage>
        <taxon>Eukaryota</taxon>
        <taxon>Metazoa</taxon>
        <taxon>Ecdysozoa</taxon>
        <taxon>Arthropoda</taxon>
        <taxon>Hexapoda</taxon>
        <taxon>Insecta</taxon>
        <taxon>Pterygota</taxon>
        <taxon>Neoptera</taxon>
        <taxon>Endopterygota</taxon>
        <taxon>Hymenoptera</taxon>
        <taxon>Apocrita</taxon>
        <taxon>Proctotrupomorpha</taxon>
        <taxon>Chalcidoidea</taxon>
        <taxon>Pteromalidae</taxon>
        <taxon>Pteromalinae</taxon>
        <taxon>Trichomalopsis</taxon>
    </lineage>
</organism>
<dbReference type="GO" id="GO:0006310">
    <property type="term" value="P:DNA recombination"/>
    <property type="evidence" value="ECO:0007669"/>
    <property type="project" value="UniProtKB-KW"/>
</dbReference>
<accession>A0A232EKD0</accession>
<dbReference type="AlphaFoldDB" id="A0A232EKD0"/>
<dbReference type="Gene3D" id="1.10.150.130">
    <property type="match status" value="1"/>
</dbReference>
<evidence type="ECO:0000256" key="2">
    <source>
        <dbReference type="ARBA" id="ARBA00023172"/>
    </source>
</evidence>
<proteinExistence type="predicted"/>
<dbReference type="Gene3D" id="1.10.443.10">
    <property type="entry name" value="Intergrase catalytic core"/>
    <property type="match status" value="1"/>
</dbReference>
<dbReference type="STRING" id="543379.A0A232EKD0"/>
<comment type="caution">
    <text evidence="4">The sequence shown here is derived from an EMBL/GenBank/DDBJ whole genome shotgun (WGS) entry which is preliminary data.</text>
</comment>
<dbReference type="OrthoDB" id="7699712at2759"/>
<keyword evidence="2" id="KW-0233">DNA recombination</keyword>
<dbReference type="InterPro" id="IPR002104">
    <property type="entry name" value="Integrase_catalytic"/>
</dbReference>
<feature type="domain" description="Tyr recombinase" evidence="3">
    <location>
        <begin position="93"/>
        <end position="303"/>
    </location>
</feature>
<evidence type="ECO:0000259" key="3">
    <source>
        <dbReference type="PROSITE" id="PS51898"/>
    </source>
</evidence>
<name>A0A232EKD0_9HYME</name>
<dbReference type="PANTHER" id="PTHR35617:SF3">
    <property type="entry name" value="CORE-BINDING (CB) DOMAIN-CONTAINING PROTEIN"/>
    <property type="match status" value="1"/>
</dbReference>
<dbReference type="GO" id="GO:0015074">
    <property type="term" value="P:DNA integration"/>
    <property type="evidence" value="ECO:0007669"/>
    <property type="project" value="InterPro"/>
</dbReference>
<dbReference type="InterPro" id="IPR011010">
    <property type="entry name" value="DNA_brk_join_enz"/>
</dbReference>
<dbReference type="InterPro" id="IPR010998">
    <property type="entry name" value="Integrase_recombinase_N"/>
</dbReference>
<dbReference type="CDD" id="cd00397">
    <property type="entry name" value="DNA_BRE_C"/>
    <property type="match status" value="1"/>
</dbReference>
<dbReference type="PANTHER" id="PTHR35617">
    <property type="entry name" value="PHAGE_INTEGRASE DOMAIN-CONTAINING PROTEIN"/>
    <property type="match status" value="1"/>
</dbReference>
<evidence type="ECO:0000256" key="1">
    <source>
        <dbReference type="ARBA" id="ARBA00023125"/>
    </source>
</evidence>
<dbReference type="InterPro" id="IPR013762">
    <property type="entry name" value="Integrase-like_cat_sf"/>
</dbReference>
<keyword evidence="5" id="KW-1185">Reference proteome</keyword>
<gene>
    <name evidence="4" type="ORF">TSAR_005755</name>
</gene>
<reference evidence="4 5" key="1">
    <citation type="journal article" date="2017" name="Curr. Biol.">
        <title>The Evolution of Venom by Co-option of Single-Copy Genes.</title>
        <authorList>
            <person name="Martinson E.O."/>
            <person name="Mrinalini"/>
            <person name="Kelkar Y.D."/>
            <person name="Chang C.H."/>
            <person name="Werren J.H."/>
        </authorList>
    </citation>
    <scope>NUCLEOTIDE SEQUENCE [LARGE SCALE GENOMIC DNA]</scope>
    <source>
        <strain evidence="4 5">Alberta</strain>
        <tissue evidence="4">Whole body</tissue>
    </source>
</reference>
<protein>
    <recommendedName>
        <fullName evidence="3">Tyr recombinase domain-containing protein</fullName>
    </recommendedName>
</protein>
<dbReference type="SUPFAM" id="SSF56349">
    <property type="entry name" value="DNA breaking-rejoining enzymes"/>
    <property type="match status" value="1"/>
</dbReference>
<keyword evidence="1" id="KW-0238">DNA-binding</keyword>